<evidence type="ECO:0000256" key="2">
    <source>
        <dbReference type="ARBA" id="ARBA00022771"/>
    </source>
</evidence>
<dbReference type="Pfam" id="PF00096">
    <property type="entry name" value="zf-C2H2"/>
    <property type="match status" value="3"/>
</dbReference>
<feature type="domain" description="C2H2-type" evidence="6">
    <location>
        <begin position="489"/>
        <end position="516"/>
    </location>
</feature>
<dbReference type="EMBL" id="UXSR01005243">
    <property type="protein sequence ID" value="VDD80232.1"/>
    <property type="molecule type" value="Genomic_DNA"/>
</dbReference>
<keyword evidence="1" id="KW-0479">Metal-binding</keyword>
<organism evidence="10">
    <name type="scientific">Mesocestoides corti</name>
    <name type="common">Flatworm</name>
    <dbReference type="NCBI Taxonomy" id="53468"/>
    <lineage>
        <taxon>Eukaryota</taxon>
        <taxon>Metazoa</taxon>
        <taxon>Spiralia</taxon>
        <taxon>Lophotrochozoa</taxon>
        <taxon>Platyhelminthes</taxon>
        <taxon>Cestoda</taxon>
        <taxon>Eucestoda</taxon>
        <taxon>Cyclophyllidea</taxon>
        <taxon>Mesocestoididae</taxon>
        <taxon>Mesocestoides</taxon>
    </lineage>
</organism>
<dbReference type="WBParaSite" id="MCU_001548-RB">
    <property type="protein sequence ID" value="MCU_001548-RB"/>
    <property type="gene ID" value="MCU_001548"/>
</dbReference>
<reference evidence="7 8" key="1">
    <citation type="submission" date="2018-10" db="EMBL/GenBank/DDBJ databases">
        <authorList>
            <consortium name="Pathogen Informatics"/>
        </authorList>
    </citation>
    <scope>NUCLEOTIDE SEQUENCE [LARGE SCALE GENOMIC DNA]</scope>
</reference>
<gene>
    <name evidence="7" type="ORF">MCOS_LOCUS6235</name>
</gene>
<feature type="compositionally biased region" description="Polar residues" evidence="5">
    <location>
        <begin position="252"/>
        <end position="283"/>
    </location>
</feature>
<feature type="compositionally biased region" description="Low complexity" evidence="5">
    <location>
        <begin position="162"/>
        <end position="177"/>
    </location>
</feature>
<feature type="region of interest" description="Disordered" evidence="5">
    <location>
        <begin position="162"/>
        <end position="193"/>
    </location>
</feature>
<evidence type="ECO:0000313" key="10">
    <source>
        <dbReference type="WBParaSite" id="MCU_001548-RB"/>
    </source>
</evidence>
<evidence type="ECO:0000259" key="6">
    <source>
        <dbReference type="PROSITE" id="PS50157"/>
    </source>
</evidence>
<dbReference type="WBParaSite" id="MCU_001548-RA">
    <property type="protein sequence ID" value="MCU_001548-RA"/>
    <property type="gene ID" value="MCU_001548"/>
</dbReference>
<dbReference type="PROSITE" id="PS50157">
    <property type="entry name" value="ZINC_FINGER_C2H2_2"/>
    <property type="match status" value="3"/>
</dbReference>
<dbReference type="FunFam" id="3.30.160.60:FF:002343">
    <property type="entry name" value="Zinc finger protein 33A"/>
    <property type="match status" value="1"/>
</dbReference>
<dbReference type="SUPFAM" id="SSF57667">
    <property type="entry name" value="beta-beta-alpha zinc fingers"/>
    <property type="match status" value="2"/>
</dbReference>
<dbReference type="OrthoDB" id="3437960at2759"/>
<protein>
    <submittedName>
        <fullName evidence="9 10">C2H2-type domain-containing protein</fullName>
    </submittedName>
</protein>
<evidence type="ECO:0000313" key="7">
    <source>
        <dbReference type="EMBL" id="VDD80232.1"/>
    </source>
</evidence>
<evidence type="ECO:0000313" key="9">
    <source>
        <dbReference type="WBParaSite" id="MCU_001548-RA"/>
    </source>
</evidence>
<dbReference type="PANTHER" id="PTHR23235">
    <property type="entry name" value="KRUEPPEL-LIKE TRANSCRIPTION FACTOR"/>
    <property type="match status" value="1"/>
</dbReference>
<feature type="domain" description="C2H2-type" evidence="6">
    <location>
        <begin position="545"/>
        <end position="569"/>
    </location>
</feature>
<feature type="compositionally biased region" description="Polar residues" evidence="5">
    <location>
        <begin position="182"/>
        <end position="193"/>
    </location>
</feature>
<keyword evidence="8" id="KW-1185">Reference proteome</keyword>
<dbReference type="PROSITE" id="PS00028">
    <property type="entry name" value="ZINC_FINGER_C2H2_1"/>
    <property type="match status" value="3"/>
</dbReference>
<sequence>MQSDVSVLACSPQTTPLLIPHFMRALKKEHNHFSNGVKDGAHDIKTVLLSQLGNKPHELFSSSVPPEQHKIPLDSVDTLLRNKSLPENSTHTDSELTELFQFVSERSVYDNEKPVDAMSNSFWLPNTSPPAVVKDEEPQKPLKLPAVDQIMPFYPRSPSPSGILFPPLSPSSSSNGPAYEQPTATISSSSPLNYVSASLSPSQTLTPTFVASDISSTPSIIQPPQGKCDNDQAPSTTFPVQQRQWRFISVPTKPNSEQEQVARTPPSDQRLQPPQTPTHQRFILPNTSRPSFEVSISKQTILVPVTGGTGGGNSLLLLPLAVAAAFQQKQPQPAPSSATSTAPTPLPSGPAGNGGNASGLTQFLLIQTGEAGKAAPVNIIHPTKGDIGFPVIAASTETSIPTTPATTTASIAPAPVGVVRKAEAPTQVLPATRVPLPPVAAKSAVSILPPATEILPAPLFAKPSDKLRSSLTITDVTANCGTPTVRRRHQCPFCTKSCERKDNLQAHIRTHTGERPFPCRFCPKAFPQKDHLRAHIRTHTGEKPYRCLQCSKAFAQLGNLHRHVKTHRQ</sequence>
<keyword evidence="3" id="KW-0862">Zinc</keyword>
<feature type="compositionally biased region" description="Low complexity" evidence="5">
    <location>
        <begin position="329"/>
        <end position="343"/>
    </location>
</feature>
<dbReference type="SMART" id="SM00355">
    <property type="entry name" value="ZnF_C2H2"/>
    <property type="match status" value="3"/>
</dbReference>
<reference evidence="9 10" key="2">
    <citation type="submission" date="2019-11" db="UniProtKB">
        <authorList>
            <consortium name="WormBaseParasite"/>
        </authorList>
    </citation>
    <scope>IDENTIFICATION</scope>
</reference>
<evidence type="ECO:0000256" key="4">
    <source>
        <dbReference type="PROSITE-ProRule" id="PRU00042"/>
    </source>
</evidence>
<dbReference type="Gene3D" id="3.30.160.60">
    <property type="entry name" value="Classic Zinc Finger"/>
    <property type="match status" value="3"/>
</dbReference>
<proteinExistence type="predicted"/>
<dbReference type="GO" id="GO:0008270">
    <property type="term" value="F:zinc ion binding"/>
    <property type="evidence" value="ECO:0007669"/>
    <property type="project" value="UniProtKB-KW"/>
</dbReference>
<dbReference type="AlphaFoldDB" id="A0A0R3UGA3"/>
<dbReference type="GO" id="GO:0000981">
    <property type="term" value="F:DNA-binding transcription factor activity, RNA polymerase II-specific"/>
    <property type="evidence" value="ECO:0007669"/>
    <property type="project" value="TreeGrafter"/>
</dbReference>
<keyword evidence="2 4" id="KW-0863">Zinc-finger</keyword>
<evidence type="ECO:0000256" key="5">
    <source>
        <dbReference type="SAM" id="MobiDB-lite"/>
    </source>
</evidence>
<feature type="region of interest" description="Disordered" evidence="5">
    <location>
        <begin position="251"/>
        <end position="283"/>
    </location>
</feature>
<name>A0A0R3UGA3_MESCO</name>
<feature type="region of interest" description="Disordered" evidence="5">
    <location>
        <begin position="329"/>
        <end position="357"/>
    </location>
</feature>
<dbReference type="WBParaSite" id="MCU_001548-RC">
    <property type="protein sequence ID" value="MCU_001548-RC"/>
    <property type="gene ID" value="MCU_001548"/>
</dbReference>
<dbReference type="InterPro" id="IPR036236">
    <property type="entry name" value="Znf_C2H2_sf"/>
</dbReference>
<evidence type="ECO:0000256" key="3">
    <source>
        <dbReference type="ARBA" id="ARBA00022833"/>
    </source>
</evidence>
<dbReference type="PANTHER" id="PTHR23235:SF120">
    <property type="entry name" value="KRUPPEL-LIKE FACTOR 15"/>
    <property type="match status" value="1"/>
</dbReference>
<dbReference type="GO" id="GO:0000978">
    <property type="term" value="F:RNA polymerase II cis-regulatory region sequence-specific DNA binding"/>
    <property type="evidence" value="ECO:0007669"/>
    <property type="project" value="TreeGrafter"/>
</dbReference>
<dbReference type="FunFam" id="3.30.160.60:FF:000774">
    <property type="entry name" value="Zinc finger protein"/>
    <property type="match status" value="1"/>
</dbReference>
<evidence type="ECO:0000313" key="8">
    <source>
        <dbReference type="Proteomes" id="UP000267029"/>
    </source>
</evidence>
<dbReference type="InterPro" id="IPR013087">
    <property type="entry name" value="Znf_C2H2_type"/>
</dbReference>
<dbReference type="STRING" id="53468.A0A0R3UGA3"/>
<accession>A0A0R3UGA3</accession>
<feature type="domain" description="C2H2-type" evidence="6">
    <location>
        <begin position="517"/>
        <end position="544"/>
    </location>
</feature>
<evidence type="ECO:0000256" key="1">
    <source>
        <dbReference type="ARBA" id="ARBA00022723"/>
    </source>
</evidence>
<dbReference type="Proteomes" id="UP000267029">
    <property type="component" value="Unassembled WGS sequence"/>
</dbReference>